<dbReference type="CDD" id="cd00303">
    <property type="entry name" value="retropepsin_like"/>
    <property type="match status" value="1"/>
</dbReference>
<dbReference type="AlphaFoldDB" id="A0A1B6E9E5"/>
<evidence type="ECO:0008006" key="2">
    <source>
        <dbReference type="Google" id="ProtNLM"/>
    </source>
</evidence>
<dbReference type="EMBL" id="GEDC01002739">
    <property type="protein sequence ID" value="JAS34559.1"/>
    <property type="molecule type" value="Transcribed_RNA"/>
</dbReference>
<dbReference type="InterPro" id="IPR021109">
    <property type="entry name" value="Peptidase_aspartic_dom_sf"/>
</dbReference>
<accession>A0A1B6E9E5</accession>
<organism evidence="1">
    <name type="scientific">Clastoptera arizonana</name>
    <name type="common">Arizona spittle bug</name>
    <dbReference type="NCBI Taxonomy" id="38151"/>
    <lineage>
        <taxon>Eukaryota</taxon>
        <taxon>Metazoa</taxon>
        <taxon>Ecdysozoa</taxon>
        <taxon>Arthropoda</taxon>
        <taxon>Hexapoda</taxon>
        <taxon>Insecta</taxon>
        <taxon>Pterygota</taxon>
        <taxon>Neoptera</taxon>
        <taxon>Paraneoptera</taxon>
        <taxon>Hemiptera</taxon>
        <taxon>Auchenorrhyncha</taxon>
        <taxon>Cercopoidea</taxon>
        <taxon>Clastopteridae</taxon>
        <taxon>Clastoptera</taxon>
    </lineage>
</organism>
<dbReference type="SUPFAM" id="SSF50630">
    <property type="entry name" value="Acid proteases"/>
    <property type="match status" value="1"/>
</dbReference>
<proteinExistence type="predicted"/>
<feature type="non-terminal residue" evidence="1">
    <location>
        <position position="168"/>
    </location>
</feature>
<sequence length="168" mass="18985">LLRHEGLLRGTGDHSQTPTLLNPVVTHNILAGDTDLKSELIDESLYTNSFQQQIHHNLPILDCTAYNNTFPCILDTGSQASLMSETLFNKLNNSTASRIETLPVSNTTIIGVMGNRSKRIRRQAFIEFHIADICYPFRCLIIPHTSVPTILGVDFCYYYRVQINFTNK</sequence>
<gene>
    <name evidence="1" type="ORF">g.44194</name>
</gene>
<reference evidence="1" key="1">
    <citation type="submission" date="2015-12" db="EMBL/GenBank/DDBJ databases">
        <title>De novo transcriptome assembly of four potential Pierce s Disease insect vectors from Arizona vineyards.</title>
        <authorList>
            <person name="Tassone E.E."/>
        </authorList>
    </citation>
    <scope>NUCLEOTIDE SEQUENCE</scope>
</reference>
<feature type="non-terminal residue" evidence="1">
    <location>
        <position position="1"/>
    </location>
</feature>
<dbReference type="Gene3D" id="2.40.70.10">
    <property type="entry name" value="Acid Proteases"/>
    <property type="match status" value="1"/>
</dbReference>
<name>A0A1B6E9E5_9HEMI</name>
<protein>
    <recommendedName>
        <fullName evidence="2">Peptidase A2 domain-containing protein</fullName>
    </recommendedName>
</protein>
<evidence type="ECO:0000313" key="1">
    <source>
        <dbReference type="EMBL" id="JAS34559.1"/>
    </source>
</evidence>